<dbReference type="InterPro" id="IPR036412">
    <property type="entry name" value="HAD-like_sf"/>
</dbReference>
<dbReference type="SUPFAM" id="SSF56784">
    <property type="entry name" value="HAD-like"/>
    <property type="match status" value="1"/>
</dbReference>
<dbReference type="AlphaFoldDB" id="A0A523QLI1"/>
<protein>
    <submittedName>
        <fullName evidence="1">HAD family hydrolase</fullName>
    </submittedName>
</protein>
<reference evidence="1 2" key="1">
    <citation type="submission" date="2019-03" db="EMBL/GenBank/DDBJ databases">
        <title>Metabolic potential of uncultured bacteria and archaea associated with petroleum seepage in deep-sea sediments.</title>
        <authorList>
            <person name="Dong X."/>
            <person name="Hubert C."/>
        </authorList>
    </citation>
    <scope>NUCLEOTIDE SEQUENCE [LARGE SCALE GENOMIC DNA]</scope>
    <source>
        <strain evidence="1">E44_bin92</strain>
    </source>
</reference>
<comment type="caution">
    <text evidence="1">The sequence shown here is derived from an EMBL/GenBank/DDBJ whole genome shotgun (WGS) entry which is preliminary data.</text>
</comment>
<dbReference type="Pfam" id="PF00702">
    <property type="entry name" value="Hydrolase"/>
    <property type="match status" value="1"/>
</dbReference>
<proteinExistence type="predicted"/>
<dbReference type="PANTHER" id="PTHR43434:SF3">
    <property type="entry name" value="GMP_IMP NUCLEOTIDASE YRFG"/>
    <property type="match status" value="1"/>
</dbReference>
<sequence>MIKIVSLDVDGTLVLPDFNDLVWFEVLPRLYAEKRGVNVEKAKDEVFKEYERIGADDVRWYSLDYWLERFDLDWDQNALLSKYGDKVALYPDVLPSLRKLSLRYDLVVGSGMPDDFIEIKMRKNNIQRFFKRTFSSISEFGLVKKDKSFYVRMCQKLEIEPERLAHIGDHYEADYLAALHAGALAFHLDRKQEREEHQGSIRDLNELVKRLETR</sequence>
<dbReference type="GO" id="GO:0005829">
    <property type="term" value="C:cytosol"/>
    <property type="evidence" value="ECO:0007669"/>
    <property type="project" value="TreeGrafter"/>
</dbReference>
<dbReference type="Gene3D" id="3.40.50.1000">
    <property type="entry name" value="HAD superfamily/HAD-like"/>
    <property type="match status" value="1"/>
</dbReference>
<dbReference type="InterPro" id="IPR006439">
    <property type="entry name" value="HAD-SF_hydro_IA"/>
</dbReference>
<keyword evidence="1" id="KW-0378">Hydrolase</keyword>
<dbReference type="InterPro" id="IPR050155">
    <property type="entry name" value="HAD-like_hydrolase_sf"/>
</dbReference>
<dbReference type="NCBIfam" id="TIGR01549">
    <property type="entry name" value="HAD-SF-IA-v1"/>
    <property type="match status" value="1"/>
</dbReference>
<dbReference type="GO" id="GO:0006281">
    <property type="term" value="P:DNA repair"/>
    <property type="evidence" value="ECO:0007669"/>
    <property type="project" value="TreeGrafter"/>
</dbReference>
<dbReference type="SFLD" id="SFLDS00003">
    <property type="entry name" value="Haloacid_Dehalogenase"/>
    <property type="match status" value="1"/>
</dbReference>
<accession>A0A523QLI1</accession>
<gene>
    <name evidence="1" type="ORF">E3J95_01455</name>
</gene>
<name>A0A523QLI1_UNCAE</name>
<dbReference type="EMBL" id="SOKU01000067">
    <property type="protein sequence ID" value="TES86629.1"/>
    <property type="molecule type" value="Genomic_DNA"/>
</dbReference>
<evidence type="ECO:0000313" key="1">
    <source>
        <dbReference type="EMBL" id="TES86629.1"/>
    </source>
</evidence>
<dbReference type="Proteomes" id="UP000320781">
    <property type="component" value="Unassembled WGS sequence"/>
</dbReference>
<dbReference type="Gene3D" id="1.10.150.520">
    <property type="match status" value="1"/>
</dbReference>
<dbReference type="GO" id="GO:0008967">
    <property type="term" value="F:phosphoglycolate phosphatase activity"/>
    <property type="evidence" value="ECO:0007669"/>
    <property type="project" value="TreeGrafter"/>
</dbReference>
<dbReference type="PROSITE" id="PS01228">
    <property type="entry name" value="COF_1"/>
    <property type="match status" value="1"/>
</dbReference>
<dbReference type="PANTHER" id="PTHR43434">
    <property type="entry name" value="PHOSPHOGLYCOLATE PHOSPHATASE"/>
    <property type="match status" value="1"/>
</dbReference>
<dbReference type="InterPro" id="IPR023214">
    <property type="entry name" value="HAD_sf"/>
</dbReference>
<organism evidence="1 2">
    <name type="scientific">Aerophobetes bacterium</name>
    <dbReference type="NCBI Taxonomy" id="2030807"/>
    <lineage>
        <taxon>Bacteria</taxon>
        <taxon>Candidatus Aerophobota</taxon>
    </lineage>
</organism>
<dbReference type="SFLD" id="SFLDG01129">
    <property type="entry name" value="C1.5:_HAD__Beta-PGM__Phosphata"/>
    <property type="match status" value="1"/>
</dbReference>
<evidence type="ECO:0000313" key="2">
    <source>
        <dbReference type="Proteomes" id="UP000320781"/>
    </source>
</evidence>